<feature type="transmembrane region" description="Helical" evidence="16">
    <location>
        <begin position="152"/>
        <end position="172"/>
    </location>
</feature>
<feature type="transmembrane region" description="Helical" evidence="16">
    <location>
        <begin position="82"/>
        <end position="99"/>
    </location>
</feature>
<dbReference type="GO" id="GO:0005737">
    <property type="term" value="C:cytoplasm"/>
    <property type="evidence" value="ECO:0007669"/>
    <property type="project" value="UniProtKB-SubCell"/>
</dbReference>
<keyword evidence="12" id="KW-0902">Two-component regulatory system</keyword>
<dbReference type="GO" id="GO:0046983">
    <property type="term" value="F:protein dimerization activity"/>
    <property type="evidence" value="ECO:0007669"/>
    <property type="project" value="InterPro"/>
</dbReference>
<evidence type="ECO:0000256" key="10">
    <source>
        <dbReference type="ARBA" id="ARBA00022777"/>
    </source>
</evidence>
<evidence type="ECO:0000256" key="13">
    <source>
        <dbReference type="ARBA" id="ARBA00023014"/>
    </source>
</evidence>
<dbReference type="GO" id="GO:0016020">
    <property type="term" value="C:membrane"/>
    <property type="evidence" value="ECO:0007669"/>
    <property type="project" value="InterPro"/>
</dbReference>
<keyword evidence="19" id="KW-1185">Reference proteome</keyword>
<keyword evidence="16" id="KW-0812">Transmembrane</keyword>
<evidence type="ECO:0000256" key="11">
    <source>
        <dbReference type="ARBA" id="ARBA00023004"/>
    </source>
</evidence>
<name>A0A917IW44_9MICC</name>
<dbReference type="InterPro" id="IPR005467">
    <property type="entry name" value="His_kinase_dom"/>
</dbReference>
<dbReference type="SUPFAM" id="SSF55874">
    <property type="entry name" value="ATPase domain of HSP90 chaperone/DNA topoisomerase II/histidine kinase"/>
    <property type="match status" value="1"/>
</dbReference>
<dbReference type="Gene3D" id="1.20.5.1930">
    <property type="match status" value="1"/>
</dbReference>
<dbReference type="Pfam" id="PF07730">
    <property type="entry name" value="HisKA_3"/>
    <property type="match status" value="1"/>
</dbReference>
<dbReference type="PANTHER" id="PTHR24421">
    <property type="entry name" value="NITRATE/NITRITE SENSOR PROTEIN NARX-RELATED"/>
    <property type="match status" value="1"/>
</dbReference>
<sequence length="422" mass="45725">MRTEESSVLQVLRISLHVMFAFLLVTGCVLALRDGSAPAVLICLVLLLGAVYLCGTVLENRFAHGAFGGSPGANLAASKPRLAYLWLVLIVGLWAVLFLQHLSFTWLMFPIVFLLLHLLPPALGLVAVLTLTLFSIGWPIVAPQHDFSPGTVIGPVMGTLLAVVISFAYRSLYADSLMHQRTAEKLRATRAELALREHESGRIEERERLAREIHDTLAQGLSSIVLISRATAQSLSTGENDKAAEQVQVINRVASENLAEARRFIRDLSSPQLTNSLAPALKRLCETTEEQEAARGHRLECIFRPDGDADSSQLAPEIQETLMRIAQGALANVTAHARAQRAVVTLGVWEHSVTLDIYDDGRGFSPSLISAEKPGGESGFGFTSLRRRAEQMGGELSIDSAPGEGTVVSVSLPRPALVKEES</sequence>
<dbReference type="CDD" id="cd16917">
    <property type="entry name" value="HATPase_UhpB-NarQ-NarX-like"/>
    <property type="match status" value="1"/>
</dbReference>
<dbReference type="PANTHER" id="PTHR24421:SF62">
    <property type="entry name" value="SENSORY TRANSDUCTION HISTIDINE KINASE"/>
    <property type="match status" value="1"/>
</dbReference>
<keyword evidence="8" id="KW-0808">Transferase</keyword>
<keyword evidence="10 18" id="KW-0418">Kinase</keyword>
<keyword evidence="9" id="KW-0479">Metal-binding</keyword>
<evidence type="ECO:0000256" key="12">
    <source>
        <dbReference type="ARBA" id="ARBA00023012"/>
    </source>
</evidence>
<dbReference type="InterPro" id="IPR011712">
    <property type="entry name" value="Sig_transdc_His_kin_sub3_dim/P"/>
</dbReference>
<keyword evidence="16" id="KW-1133">Transmembrane helix</keyword>
<evidence type="ECO:0000256" key="5">
    <source>
        <dbReference type="ARBA" id="ARBA00017322"/>
    </source>
</evidence>
<dbReference type="PIRSF" id="PIRSF037434">
    <property type="entry name" value="STHK_ChrS"/>
    <property type="match status" value="1"/>
</dbReference>
<feature type="domain" description="Histidine kinase" evidence="17">
    <location>
        <begin position="208"/>
        <end position="416"/>
    </location>
</feature>
<evidence type="ECO:0000256" key="1">
    <source>
        <dbReference type="ARBA" id="ARBA00000085"/>
    </source>
</evidence>
<comment type="cofactor">
    <cofactor evidence="2">
        <name>[4Fe-4S] cluster</name>
        <dbReference type="ChEBI" id="CHEBI:49883"/>
    </cofactor>
</comment>
<dbReference type="InterPro" id="IPR004358">
    <property type="entry name" value="Sig_transdc_His_kin-like_C"/>
</dbReference>
<comment type="caution">
    <text evidence="18">The sequence shown here is derived from an EMBL/GenBank/DDBJ whole genome shotgun (WGS) entry which is preliminary data.</text>
</comment>
<dbReference type="InterPro" id="IPR036890">
    <property type="entry name" value="HATPase_C_sf"/>
</dbReference>
<dbReference type="GO" id="GO:0051539">
    <property type="term" value="F:4 iron, 4 sulfur cluster binding"/>
    <property type="evidence" value="ECO:0007669"/>
    <property type="project" value="UniProtKB-KW"/>
</dbReference>
<dbReference type="Proteomes" id="UP000600171">
    <property type="component" value="Unassembled WGS sequence"/>
</dbReference>
<gene>
    <name evidence="18" type="ORF">GCM10007359_17680</name>
</gene>
<evidence type="ECO:0000256" key="7">
    <source>
        <dbReference type="ARBA" id="ARBA00022490"/>
    </source>
</evidence>
<evidence type="ECO:0000259" key="17">
    <source>
        <dbReference type="PROSITE" id="PS50109"/>
    </source>
</evidence>
<accession>A0A917IW44</accession>
<evidence type="ECO:0000256" key="9">
    <source>
        <dbReference type="ARBA" id="ARBA00022723"/>
    </source>
</evidence>
<dbReference type="PRINTS" id="PR00344">
    <property type="entry name" value="BCTRLSENSOR"/>
</dbReference>
<protein>
    <recommendedName>
        <fullName evidence="5">Oxygen sensor histidine kinase NreB</fullName>
        <ecNumber evidence="4">2.7.13.3</ecNumber>
    </recommendedName>
    <alternativeName>
        <fullName evidence="15">Nitrogen regulation protein B</fullName>
    </alternativeName>
</protein>
<evidence type="ECO:0000313" key="19">
    <source>
        <dbReference type="Proteomes" id="UP000600171"/>
    </source>
</evidence>
<dbReference type="InterPro" id="IPR050482">
    <property type="entry name" value="Sensor_HK_TwoCompSys"/>
</dbReference>
<evidence type="ECO:0000256" key="4">
    <source>
        <dbReference type="ARBA" id="ARBA00012438"/>
    </source>
</evidence>
<dbReference type="InterPro" id="IPR003594">
    <property type="entry name" value="HATPase_dom"/>
</dbReference>
<dbReference type="PROSITE" id="PS50109">
    <property type="entry name" value="HIS_KIN"/>
    <property type="match status" value="1"/>
</dbReference>
<proteinExistence type="predicted"/>
<comment type="catalytic activity">
    <reaction evidence="1">
        <text>ATP + protein L-histidine = ADP + protein N-phospho-L-histidine.</text>
        <dbReference type="EC" id="2.7.13.3"/>
    </reaction>
</comment>
<feature type="transmembrane region" description="Helical" evidence="16">
    <location>
        <begin position="111"/>
        <end position="140"/>
    </location>
</feature>
<evidence type="ECO:0000256" key="6">
    <source>
        <dbReference type="ARBA" id="ARBA00022485"/>
    </source>
</evidence>
<keyword evidence="6" id="KW-0004">4Fe-4S</keyword>
<dbReference type="AlphaFoldDB" id="A0A917IW44"/>
<evidence type="ECO:0000313" key="18">
    <source>
        <dbReference type="EMBL" id="GGH64931.1"/>
    </source>
</evidence>
<evidence type="ECO:0000256" key="15">
    <source>
        <dbReference type="ARBA" id="ARBA00030800"/>
    </source>
</evidence>
<keyword evidence="11" id="KW-0408">Iron</keyword>
<evidence type="ECO:0000256" key="3">
    <source>
        <dbReference type="ARBA" id="ARBA00004496"/>
    </source>
</evidence>
<organism evidence="18 19">
    <name type="scientific">Rothia aerolata</name>
    <dbReference type="NCBI Taxonomy" id="1812262"/>
    <lineage>
        <taxon>Bacteria</taxon>
        <taxon>Bacillati</taxon>
        <taxon>Actinomycetota</taxon>
        <taxon>Actinomycetes</taxon>
        <taxon>Micrococcales</taxon>
        <taxon>Micrococcaceae</taxon>
        <taxon>Rothia</taxon>
    </lineage>
</organism>
<keyword evidence="16" id="KW-0472">Membrane</keyword>
<evidence type="ECO:0000256" key="14">
    <source>
        <dbReference type="ARBA" id="ARBA00024827"/>
    </source>
</evidence>
<keyword evidence="7" id="KW-0963">Cytoplasm</keyword>
<evidence type="ECO:0000256" key="2">
    <source>
        <dbReference type="ARBA" id="ARBA00001966"/>
    </source>
</evidence>
<dbReference type="InterPro" id="IPR017205">
    <property type="entry name" value="Sig_transdc_His_kinase_ChrS"/>
</dbReference>
<dbReference type="GO" id="GO:0046872">
    <property type="term" value="F:metal ion binding"/>
    <property type="evidence" value="ECO:0007669"/>
    <property type="project" value="UniProtKB-KW"/>
</dbReference>
<reference evidence="18 19" key="1">
    <citation type="journal article" date="2014" name="Int. J. Syst. Evol. Microbiol.">
        <title>Complete genome sequence of Corynebacterium casei LMG S-19264T (=DSM 44701T), isolated from a smear-ripened cheese.</title>
        <authorList>
            <consortium name="US DOE Joint Genome Institute (JGI-PGF)"/>
            <person name="Walter F."/>
            <person name="Albersmeier A."/>
            <person name="Kalinowski J."/>
            <person name="Ruckert C."/>
        </authorList>
    </citation>
    <scope>NUCLEOTIDE SEQUENCE [LARGE SCALE GENOMIC DNA]</scope>
    <source>
        <strain evidence="18 19">CCM 8669</strain>
    </source>
</reference>
<dbReference type="Pfam" id="PF02518">
    <property type="entry name" value="HATPase_c"/>
    <property type="match status" value="1"/>
</dbReference>
<evidence type="ECO:0000256" key="8">
    <source>
        <dbReference type="ARBA" id="ARBA00022679"/>
    </source>
</evidence>
<evidence type="ECO:0000256" key="16">
    <source>
        <dbReference type="SAM" id="Phobius"/>
    </source>
</evidence>
<dbReference type="SMART" id="SM00387">
    <property type="entry name" value="HATPase_c"/>
    <property type="match status" value="1"/>
</dbReference>
<feature type="transmembrane region" description="Helical" evidence="16">
    <location>
        <begin position="39"/>
        <end position="58"/>
    </location>
</feature>
<comment type="subcellular location">
    <subcellularLocation>
        <location evidence="3">Cytoplasm</location>
    </subcellularLocation>
</comment>
<dbReference type="PROSITE" id="PS51257">
    <property type="entry name" value="PROKAR_LIPOPROTEIN"/>
    <property type="match status" value="1"/>
</dbReference>
<dbReference type="EMBL" id="BMDC01000003">
    <property type="protein sequence ID" value="GGH64931.1"/>
    <property type="molecule type" value="Genomic_DNA"/>
</dbReference>
<dbReference type="EC" id="2.7.13.3" evidence="4"/>
<dbReference type="GO" id="GO:0000155">
    <property type="term" value="F:phosphorelay sensor kinase activity"/>
    <property type="evidence" value="ECO:0007669"/>
    <property type="project" value="InterPro"/>
</dbReference>
<comment type="function">
    <text evidence="14">Member of the two-component regulatory system NreB/NreC involved in the control of dissimilatory nitrate/nitrite reduction in response to oxygen. NreB functions as a direct oxygen sensor histidine kinase which is autophosphorylated, in the absence of oxygen, probably at the conserved histidine residue, and transfers its phosphate group probably to a conserved aspartate residue of NreC. NreB/NreC activates the expression of the nitrate (narGHJI) and nitrite (nir) reductase operons, as well as the putative nitrate transporter gene narT.</text>
</comment>
<dbReference type="RefSeq" id="WP_188360011.1">
    <property type="nucleotide sequence ID" value="NZ_BMDC01000003.1"/>
</dbReference>
<dbReference type="Gene3D" id="3.30.565.10">
    <property type="entry name" value="Histidine kinase-like ATPase, C-terminal domain"/>
    <property type="match status" value="1"/>
</dbReference>
<feature type="transmembrane region" description="Helical" evidence="16">
    <location>
        <begin position="12"/>
        <end position="32"/>
    </location>
</feature>
<keyword evidence="13" id="KW-0411">Iron-sulfur</keyword>